<feature type="transmembrane region" description="Helical" evidence="6">
    <location>
        <begin position="231"/>
        <end position="249"/>
    </location>
</feature>
<dbReference type="SUPFAM" id="SSF82866">
    <property type="entry name" value="Multidrug efflux transporter AcrB transmembrane domain"/>
    <property type="match status" value="2"/>
</dbReference>
<feature type="transmembrane region" description="Helical" evidence="6">
    <location>
        <begin position="261"/>
        <end position="283"/>
    </location>
</feature>
<dbReference type="InterPro" id="IPR004869">
    <property type="entry name" value="MMPL_dom"/>
</dbReference>
<feature type="transmembrane region" description="Helical" evidence="6">
    <location>
        <begin position="619"/>
        <end position="639"/>
    </location>
</feature>
<evidence type="ECO:0000259" key="7">
    <source>
        <dbReference type="PROSITE" id="PS50156"/>
    </source>
</evidence>
<feature type="transmembrane region" description="Helical" evidence="6">
    <location>
        <begin position="303"/>
        <end position="322"/>
    </location>
</feature>
<dbReference type="InterPro" id="IPR000731">
    <property type="entry name" value="SSD"/>
</dbReference>
<feature type="transmembrane region" description="Helical" evidence="6">
    <location>
        <begin position="392"/>
        <end position="411"/>
    </location>
</feature>
<evidence type="ECO:0000313" key="8">
    <source>
        <dbReference type="EMBL" id="QMU28316.1"/>
    </source>
</evidence>
<keyword evidence="2" id="KW-1003">Cell membrane</keyword>
<dbReference type="RefSeq" id="WP_182415503.1">
    <property type="nucleotide sequence ID" value="NZ_CP055153.1"/>
</dbReference>
<dbReference type="GO" id="GO:0005886">
    <property type="term" value="C:plasma membrane"/>
    <property type="evidence" value="ECO:0007669"/>
    <property type="project" value="UniProtKB-SubCell"/>
</dbReference>
<dbReference type="EMBL" id="CP055153">
    <property type="protein sequence ID" value="QMU28316.1"/>
    <property type="molecule type" value="Genomic_DNA"/>
</dbReference>
<feature type="transmembrane region" description="Helical" evidence="6">
    <location>
        <begin position="717"/>
        <end position="746"/>
    </location>
</feature>
<reference evidence="8 9" key="1">
    <citation type="submission" date="2020-08" db="EMBL/GenBank/DDBJ databases">
        <title>Adhaeribacter dokdonensis sp. nov., isolated from the rhizosphere of Elymus tsukushiensis, a plant native to the Dokdo Islands, Republic of Korea.</title>
        <authorList>
            <person name="Ghim S.Y."/>
        </authorList>
    </citation>
    <scope>NUCLEOTIDE SEQUENCE [LARGE SCALE GENOMIC DNA]</scope>
    <source>
        <strain evidence="8 9">KUDC8001</strain>
    </source>
</reference>
<keyword evidence="5 6" id="KW-0472">Membrane</keyword>
<evidence type="ECO:0000256" key="2">
    <source>
        <dbReference type="ARBA" id="ARBA00022475"/>
    </source>
</evidence>
<comment type="subcellular location">
    <subcellularLocation>
        <location evidence="1">Cell membrane</location>
        <topology evidence="1">Multi-pass membrane protein</topology>
    </subcellularLocation>
</comment>
<dbReference type="PROSITE" id="PS50156">
    <property type="entry name" value="SSD"/>
    <property type="match status" value="1"/>
</dbReference>
<dbReference type="KEGG" id="add:HUW48_09835"/>
<feature type="domain" description="SSD" evidence="7">
    <location>
        <begin position="235"/>
        <end position="357"/>
    </location>
</feature>
<evidence type="ECO:0000256" key="5">
    <source>
        <dbReference type="ARBA" id="ARBA00023136"/>
    </source>
</evidence>
<name>A0A7L7L657_9BACT</name>
<gene>
    <name evidence="8" type="ORF">HUW48_09835</name>
</gene>
<keyword evidence="9" id="KW-1185">Reference proteome</keyword>
<proteinExistence type="predicted"/>
<dbReference type="PANTHER" id="PTHR33406:SF13">
    <property type="entry name" value="MEMBRANE PROTEIN YDFJ"/>
    <property type="match status" value="1"/>
</dbReference>
<sequence>MLYKKLSYSVLLLIFLFTCLSLFFISRLRFDYNFDHFFPKHDPDLSFYLKYREKFGNDNDYLLLGLSHPKTLFDSTFLKKVDSLTTFISQLRHVERVQSPTTLSSPIIESFGIFEVPYLHVNQPERYRQDSLAIYQSEGLVGTFFSPDARSVTLLIQTSPNLTKLPSDSLLLHLKEKLQQINLPDYHIAGKAVAQSIFVDRMQYELALFMSISIAMVVIFLYFTFRTWWGVVMPLMVVLISICWAMGLMGLTGTNIDVMTMLLPTIMFVVGMSDSVHILTQYVSEVAEGKSKTKAIVTTVKDVGLATFITAITTAIGFLTLLTADIGPIRNFGVYTGIAVVVAYLLSMTMLPAMMMLMPLPPRTAPKKEAFTWPFLLRRLLLFVFKYRNRILAGTVGIILVSVYCISLIRLDTTLLDDLSDDDPVKLDFKYFEQNFSGVRPFELYLKAVPGHTLYELPVLREVEEIEKYLGSQYGLKFIFSPVTIVKNLNRAVNGGSETFFKLPDTEIQWRKLQSKLKLFRKRPELNSLVSADQTEGRLSGKMGDIGSARATVLTDQFREFIRQNTDSKLLLTHVTGSSLLLDKNNDTLTRDLMEGLLLDILFIGGIVGLMFRSFKMIVITLLPNILPIVLIGAFMGIADINLKVSTSIIFTIALGIAIDDTIHFISKLKLELLSGKPLYYAVKRTYLTTGKAVIITSCILMAGFCTLIFSSFEGTFYVGLLISLTLLFAVLSDLLLLPILVVYFFRPKTKVAGKVAQKQIQNQ</sequence>
<dbReference type="AlphaFoldDB" id="A0A7L7L657"/>
<evidence type="ECO:0000256" key="6">
    <source>
        <dbReference type="SAM" id="Phobius"/>
    </source>
</evidence>
<feature type="transmembrane region" description="Helical" evidence="6">
    <location>
        <begin position="593"/>
        <end position="612"/>
    </location>
</feature>
<feature type="transmembrane region" description="Helical" evidence="6">
    <location>
        <begin position="687"/>
        <end position="711"/>
    </location>
</feature>
<evidence type="ECO:0000256" key="4">
    <source>
        <dbReference type="ARBA" id="ARBA00022989"/>
    </source>
</evidence>
<dbReference type="InterPro" id="IPR050545">
    <property type="entry name" value="Mycobact_MmpL"/>
</dbReference>
<keyword evidence="3 6" id="KW-0812">Transmembrane</keyword>
<organism evidence="8 9">
    <name type="scientific">Adhaeribacter radiodurans</name>
    <dbReference type="NCBI Taxonomy" id="2745197"/>
    <lineage>
        <taxon>Bacteria</taxon>
        <taxon>Pseudomonadati</taxon>
        <taxon>Bacteroidota</taxon>
        <taxon>Cytophagia</taxon>
        <taxon>Cytophagales</taxon>
        <taxon>Hymenobacteraceae</taxon>
        <taxon>Adhaeribacter</taxon>
    </lineage>
</organism>
<protein>
    <submittedName>
        <fullName evidence="8">MMPL family transporter</fullName>
    </submittedName>
</protein>
<accession>A0A7L7L657</accession>
<dbReference type="Proteomes" id="UP000514509">
    <property type="component" value="Chromosome"/>
</dbReference>
<keyword evidence="4 6" id="KW-1133">Transmembrane helix</keyword>
<evidence type="ECO:0000256" key="3">
    <source>
        <dbReference type="ARBA" id="ARBA00022692"/>
    </source>
</evidence>
<evidence type="ECO:0000313" key="9">
    <source>
        <dbReference type="Proteomes" id="UP000514509"/>
    </source>
</evidence>
<dbReference type="Gene3D" id="1.20.1640.10">
    <property type="entry name" value="Multidrug efflux transporter AcrB transmembrane domain"/>
    <property type="match status" value="2"/>
</dbReference>
<dbReference type="Pfam" id="PF03176">
    <property type="entry name" value="MMPL"/>
    <property type="match status" value="2"/>
</dbReference>
<evidence type="ECO:0000256" key="1">
    <source>
        <dbReference type="ARBA" id="ARBA00004651"/>
    </source>
</evidence>
<feature type="transmembrane region" description="Helical" evidence="6">
    <location>
        <begin position="6"/>
        <end position="25"/>
    </location>
</feature>
<dbReference type="PANTHER" id="PTHR33406">
    <property type="entry name" value="MEMBRANE PROTEIN MJ1562-RELATED"/>
    <property type="match status" value="1"/>
</dbReference>
<feature type="transmembrane region" description="Helical" evidence="6">
    <location>
        <begin position="334"/>
        <end position="358"/>
    </location>
</feature>
<feature type="transmembrane region" description="Helical" evidence="6">
    <location>
        <begin position="206"/>
        <end position="225"/>
    </location>
</feature>